<dbReference type="AlphaFoldDB" id="A0A6H5H6D0"/>
<accession>A0A6H5H6D0</accession>
<feature type="region of interest" description="Disordered" evidence="1">
    <location>
        <begin position="1"/>
        <end position="27"/>
    </location>
</feature>
<name>A0A6H5H6D0_9HEMI</name>
<protein>
    <submittedName>
        <fullName evidence="2">Uncharacterized protein</fullName>
    </submittedName>
</protein>
<gene>
    <name evidence="2" type="ORF">NTEN_LOCUS16700</name>
</gene>
<evidence type="ECO:0000256" key="1">
    <source>
        <dbReference type="SAM" id="MobiDB-lite"/>
    </source>
</evidence>
<sequence length="290" mass="33438">MPLPTYENAIPGKRKGRTERRNGETSAIRKRKNLTKEFCIWKKLEICKTLFLVELQKITIIPLLYTPGEENLEQGISCTAQFTRNRTDNEDAIRGICTKKIDRTRTAYGGRRKVYGGRRTAYRGRRTEDGGRRTADGVRRTAAEVRRLSMPNYPRRARETGAPLLRRSSAAAHRLRHPLQGCRTTEGLRARRVLKFANHGVDDSLIKREYHEVDNPPNCRGLAASRQITECPLPHREDKSAKISTMQGRKGGFSLRKNAFRQPPLLENDAMCRFPKVHIMYLTRNRRWVI</sequence>
<reference evidence="2 3" key="1">
    <citation type="submission" date="2020-02" db="EMBL/GenBank/DDBJ databases">
        <authorList>
            <person name="Ferguson B K."/>
        </authorList>
    </citation>
    <scope>NUCLEOTIDE SEQUENCE [LARGE SCALE GENOMIC DNA]</scope>
</reference>
<dbReference type="EMBL" id="CADCXU010024276">
    <property type="protein sequence ID" value="CAB0011807.1"/>
    <property type="molecule type" value="Genomic_DNA"/>
</dbReference>
<keyword evidence="3" id="KW-1185">Reference proteome</keyword>
<dbReference type="Proteomes" id="UP000479000">
    <property type="component" value="Unassembled WGS sequence"/>
</dbReference>
<organism evidence="2 3">
    <name type="scientific">Nesidiocoris tenuis</name>
    <dbReference type="NCBI Taxonomy" id="355587"/>
    <lineage>
        <taxon>Eukaryota</taxon>
        <taxon>Metazoa</taxon>
        <taxon>Ecdysozoa</taxon>
        <taxon>Arthropoda</taxon>
        <taxon>Hexapoda</taxon>
        <taxon>Insecta</taxon>
        <taxon>Pterygota</taxon>
        <taxon>Neoptera</taxon>
        <taxon>Paraneoptera</taxon>
        <taxon>Hemiptera</taxon>
        <taxon>Heteroptera</taxon>
        <taxon>Panheteroptera</taxon>
        <taxon>Cimicomorpha</taxon>
        <taxon>Miridae</taxon>
        <taxon>Dicyphina</taxon>
        <taxon>Nesidiocoris</taxon>
    </lineage>
</organism>
<evidence type="ECO:0000313" key="2">
    <source>
        <dbReference type="EMBL" id="CAB0011807.1"/>
    </source>
</evidence>
<evidence type="ECO:0000313" key="3">
    <source>
        <dbReference type="Proteomes" id="UP000479000"/>
    </source>
</evidence>
<proteinExistence type="predicted"/>